<feature type="transmembrane region" description="Helical" evidence="2">
    <location>
        <begin position="198"/>
        <end position="220"/>
    </location>
</feature>
<keyword evidence="2" id="KW-0812">Transmembrane</keyword>
<gene>
    <name evidence="4" type="ORF">HMPREF0548_1257</name>
</gene>
<evidence type="ECO:0000313" key="4">
    <source>
        <dbReference type="EMBL" id="EEJ71882.1"/>
    </source>
</evidence>
<dbReference type="InterPro" id="IPR003675">
    <property type="entry name" value="Rce1/LyrA-like_dom"/>
</dbReference>
<keyword evidence="5" id="KW-1185">Reference proteome</keyword>
<dbReference type="HOGENOM" id="CLU_085973_0_0_9"/>
<dbReference type="PANTHER" id="PTHR39430:SF1">
    <property type="entry name" value="PROTEASE"/>
    <property type="match status" value="1"/>
</dbReference>
<keyword evidence="2" id="KW-0472">Membrane</keyword>
<dbReference type="OrthoDB" id="1437285at2"/>
<keyword evidence="4" id="KW-0645">Protease</keyword>
<dbReference type="Proteomes" id="UP000005583">
    <property type="component" value="Unassembled WGS sequence"/>
</dbReference>
<feature type="transmembrane region" description="Helical" evidence="2">
    <location>
        <begin position="146"/>
        <end position="165"/>
    </location>
</feature>
<name>C2ENL1_9LACO</name>
<dbReference type="AlphaFoldDB" id="C2ENL1"/>
<evidence type="ECO:0000256" key="2">
    <source>
        <dbReference type="SAM" id="Phobius"/>
    </source>
</evidence>
<dbReference type="PATRIC" id="fig|525365.8.peg.1796"/>
<reference evidence="4 5" key="1">
    <citation type="submission" date="2009-01" db="EMBL/GenBank/DDBJ databases">
        <authorList>
            <person name="Qin X."/>
            <person name="Bachman B."/>
            <person name="Battles P."/>
            <person name="Bell A."/>
            <person name="Bess C."/>
            <person name="Bickham C."/>
            <person name="Chaboub L."/>
            <person name="Chen D."/>
            <person name="Coyle M."/>
            <person name="Deiros D.R."/>
            <person name="Dinh H."/>
            <person name="Forbes L."/>
            <person name="Fowler G."/>
            <person name="Francisco L."/>
            <person name="Fu Q."/>
            <person name="Gubbala S."/>
            <person name="Hale W."/>
            <person name="Han Y."/>
            <person name="Hemphill L."/>
            <person name="Highlander S.K."/>
            <person name="Hirani K."/>
            <person name="Hogues M."/>
            <person name="Jackson L."/>
            <person name="Jakkamsetti A."/>
            <person name="Javaid M."/>
            <person name="Jiang H."/>
            <person name="Korchina V."/>
            <person name="Kovar C."/>
            <person name="Lara F."/>
            <person name="Lee S."/>
            <person name="Mata R."/>
            <person name="Mathew T."/>
            <person name="Moen C."/>
            <person name="Morales K."/>
            <person name="Munidasa M."/>
            <person name="Nazareth L."/>
            <person name="Ngo R."/>
            <person name="Nguyen L."/>
            <person name="Okwuonu G."/>
            <person name="Ongeri F."/>
            <person name="Patil S."/>
            <person name="Petrosino J."/>
            <person name="Pham C."/>
            <person name="Pham P."/>
            <person name="Pu L.-L."/>
            <person name="Puazo M."/>
            <person name="Raj R."/>
            <person name="Reid J."/>
            <person name="Rouhana J."/>
            <person name="Saada N."/>
            <person name="Shang Y."/>
            <person name="Simmons D."/>
            <person name="Thornton R."/>
            <person name="Warren J."/>
            <person name="Weissenberger G."/>
            <person name="Zhang J."/>
            <person name="Zhang L."/>
            <person name="Zhou C."/>
            <person name="Zhu D."/>
            <person name="Muzny D."/>
            <person name="Worley K."/>
            <person name="Gibbs R."/>
        </authorList>
    </citation>
    <scope>NUCLEOTIDE SEQUENCE [LARGE SCALE GENOMIC DNA]</scope>
    <source>
        <strain evidence="4 5">DSM 16047</strain>
    </source>
</reference>
<feature type="transmembrane region" description="Helical" evidence="2">
    <location>
        <begin position="36"/>
        <end position="57"/>
    </location>
</feature>
<evidence type="ECO:0000256" key="1">
    <source>
        <dbReference type="ARBA" id="ARBA00009067"/>
    </source>
</evidence>
<proteinExistence type="inferred from homology"/>
<comment type="similarity">
    <text evidence="1">Belongs to the UPF0177 family.</text>
</comment>
<dbReference type="GO" id="GO:0004175">
    <property type="term" value="F:endopeptidase activity"/>
    <property type="evidence" value="ECO:0007669"/>
    <property type="project" value="UniProtKB-ARBA"/>
</dbReference>
<evidence type="ECO:0000313" key="5">
    <source>
        <dbReference type="Proteomes" id="UP000005583"/>
    </source>
</evidence>
<dbReference type="GO" id="GO:0080120">
    <property type="term" value="P:CAAX-box protein maturation"/>
    <property type="evidence" value="ECO:0007669"/>
    <property type="project" value="UniProtKB-ARBA"/>
</dbReference>
<protein>
    <submittedName>
        <fullName evidence="4">CAAX amino terminal protease family protein</fullName>
    </submittedName>
</protein>
<accession>C2ENL1</accession>
<feature type="transmembrane region" description="Helical" evidence="2">
    <location>
        <begin position="83"/>
        <end position="103"/>
    </location>
</feature>
<keyword evidence="4" id="KW-0378">Hydrolase</keyword>
<feature type="domain" description="CAAX prenyl protease 2/Lysostaphin resistance protein A-like" evidence="3">
    <location>
        <begin position="114"/>
        <end position="211"/>
    </location>
</feature>
<feature type="transmembrane region" description="Helical" evidence="2">
    <location>
        <begin position="171"/>
        <end position="191"/>
    </location>
</feature>
<keyword evidence="2" id="KW-1133">Transmembrane helix</keyword>
<dbReference type="RefSeq" id="WP_007125785.1">
    <property type="nucleotide sequence ID" value="NZ_AZFO01000056.1"/>
</dbReference>
<sequence length="279" mass="30993">MKTSKTILGSLLSIICLLVAQFVSQFLIILLNKCHVIYLVSITLGAILYVVITYYLIQLMVKKYLKINLEKVGISKFKISFKWLIVAVLLPVLVVGIFLIFKGKIVNTGYDMENVIFNILYGSLAAGIVEELVFRGVILNLLSMRWNYLISILVPSIIFASLHIISRNLSLISIIQLMVAGTLVGVMFSLIEMSQHSVWNNAIVHSIWNLITSALFAVSVTPKNDALFTYVVKSKNMLLTGGDFGMESSVIAIIGYIIVILIVYKAGIEAHKFSQDKLG</sequence>
<dbReference type="eggNOG" id="COG1266">
    <property type="taxonomic scope" value="Bacteria"/>
</dbReference>
<feature type="transmembrane region" description="Helical" evidence="2">
    <location>
        <begin position="115"/>
        <end position="134"/>
    </location>
</feature>
<comment type="caution">
    <text evidence="4">The sequence shown here is derived from an EMBL/GenBank/DDBJ whole genome shotgun (WGS) entry which is preliminary data.</text>
</comment>
<dbReference type="EMBL" id="ACGU01000056">
    <property type="protein sequence ID" value="EEJ71882.1"/>
    <property type="molecule type" value="Genomic_DNA"/>
</dbReference>
<dbReference type="GO" id="GO:0006508">
    <property type="term" value="P:proteolysis"/>
    <property type="evidence" value="ECO:0007669"/>
    <property type="project" value="UniProtKB-KW"/>
</dbReference>
<dbReference type="PANTHER" id="PTHR39430">
    <property type="entry name" value="MEMBRANE-ASSOCIATED PROTEASE-RELATED"/>
    <property type="match status" value="1"/>
</dbReference>
<dbReference type="Pfam" id="PF02517">
    <property type="entry name" value="Rce1-like"/>
    <property type="match status" value="1"/>
</dbReference>
<feature type="transmembrane region" description="Helical" evidence="2">
    <location>
        <begin position="244"/>
        <end position="264"/>
    </location>
</feature>
<evidence type="ECO:0000259" key="3">
    <source>
        <dbReference type="Pfam" id="PF02517"/>
    </source>
</evidence>
<feature type="transmembrane region" description="Helical" evidence="2">
    <location>
        <begin position="7"/>
        <end position="30"/>
    </location>
</feature>
<organism evidence="4 5">
    <name type="scientific">Lactobacillus ultunensis DSM 16047</name>
    <dbReference type="NCBI Taxonomy" id="525365"/>
    <lineage>
        <taxon>Bacteria</taxon>
        <taxon>Bacillati</taxon>
        <taxon>Bacillota</taxon>
        <taxon>Bacilli</taxon>
        <taxon>Lactobacillales</taxon>
        <taxon>Lactobacillaceae</taxon>
        <taxon>Lactobacillus</taxon>
    </lineage>
</organism>